<gene>
    <name evidence="1" type="ORF">SMN809_LOCUS63097</name>
</gene>
<sequence>MDDYFQTESSVKNIMDALQFNVQSELYILDHEENLICHPRICLILPRTKPTNPLRRSYILPITSAQQNPDQVTRATEHAKLVR</sequence>
<reference evidence="1" key="1">
    <citation type="submission" date="2021-02" db="EMBL/GenBank/DDBJ databases">
        <authorList>
            <person name="Nowell W R."/>
        </authorList>
    </citation>
    <scope>NUCLEOTIDE SEQUENCE</scope>
</reference>
<proteinExistence type="predicted"/>
<organism evidence="1 2">
    <name type="scientific">Rotaria magnacalcarata</name>
    <dbReference type="NCBI Taxonomy" id="392030"/>
    <lineage>
        <taxon>Eukaryota</taxon>
        <taxon>Metazoa</taxon>
        <taxon>Spiralia</taxon>
        <taxon>Gnathifera</taxon>
        <taxon>Rotifera</taxon>
        <taxon>Eurotatoria</taxon>
        <taxon>Bdelloidea</taxon>
        <taxon>Philodinida</taxon>
        <taxon>Philodinidae</taxon>
        <taxon>Rotaria</taxon>
    </lineage>
</organism>
<dbReference type="EMBL" id="CAJOBI010268742">
    <property type="protein sequence ID" value="CAF5133999.1"/>
    <property type="molecule type" value="Genomic_DNA"/>
</dbReference>
<comment type="caution">
    <text evidence="1">The sequence shown here is derived from an EMBL/GenBank/DDBJ whole genome shotgun (WGS) entry which is preliminary data.</text>
</comment>
<dbReference type="AlphaFoldDB" id="A0A8S3FPI5"/>
<accession>A0A8S3FPI5</accession>
<name>A0A8S3FPI5_9BILA</name>
<feature type="non-terminal residue" evidence="1">
    <location>
        <position position="1"/>
    </location>
</feature>
<protein>
    <submittedName>
        <fullName evidence="1">Uncharacterized protein</fullName>
    </submittedName>
</protein>
<dbReference type="Proteomes" id="UP000676336">
    <property type="component" value="Unassembled WGS sequence"/>
</dbReference>
<evidence type="ECO:0000313" key="2">
    <source>
        <dbReference type="Proteomes" id="UP000676336"/>
    </source>
</evidence>
<evidence type="ECO:0000313" key="1">
    <source>
        <dbReference type="EMBL" id="CAF5133999.1"/>
    </source>
</evidence>